<evidence type="ECO:0000313" key="1">
    <source>
        <dbReference type="EMBL" id="SHO58650.1"/>
    </source>
</evidence>
<accession>A0A1M7Z1J3</accession>
<dbReference type="Proteomes" id="UP000184600">
    <property type="component" value="Unassembled WGS sequence"/>
</dbReference>
<evidence type="ECO:0000313" key="2">
    <source>
        <dbReference type="Proteomes" id="UP000184600"/>
    </source>
</evidence>
<name>A0A1M7Z1J3_9VIBR</name>
<sequence>MKLPMQSQPVERTVYSSHAAGAGAEACGFWGDLGSGLLSAAKTFGPTLLGML</sequence>
<organism evidence="1 2">
    <name type="scientific">Vibrio quintilis</name>
    <dbReference type="NCBI Taxonomy" id="1117707"/>
    <lineage>
        <taxon>Bacteria</taxon>
        <taxon>Pseudomonadati</taxon>
        <taxon>Pseudomonadota</taxon>
        <taxon>Gammaproteobacteria</taxon>
        <taxon>Vibrionales</taxon>
        <taxon>Vibrionaceae</taxon>
        <taxon>Vibrio</taxon>
    </lineage>
</organism>
<reference evidence="2" key="1">
    <citation type="submission" date="2016-12" db="EMBL/GenBank/DDBJ databases">
        <authorList>
            <person name="Rodrigo-Torres L."/>
            <person name="Arahal R.D."/>
            <person name="Lucena T."/>
        </authorList>
    </citation>
    <scope>NUCLEOTIDE SEQUENCE [LARGE SCALE GENOMIC DNA]</scope>
</reference>
<dbReference type="STRING" id="1117707.VQ7734_04422"/>
<dbReference type="RefSeq" id="WP_159440379.1">
    <property type="nucleotide sequence ID" value="NZ_AP024898.1"/>
</dbReference>
<dbReference type="EMBL" id="FRFG01000073">
    <property type="protein sequence ID" value="SHO58650.1"/>
    <property type="molecule type" value="Genomic_DNA"/>
</dbReference>
<keyword evidence="2" id="KW-1185">Reference proteome</keyword>
<proteinExistence type="predicted"/>
<protein>
    <submittedName>
        <fullName evidence="1">Uncharacterized protein</fullName>
    </submittedName>
</protein>
<gene>
    <name evidence="1" type="ORF">VQ7734_04422</name>
</gene>
<dbReference type="AlphaFoldDB" id="A0A1M7Z1J3"/>